<proteinExistence type="predicted"/>
<dbReference type="EMBL" id="JAYWVC010000531">
    <property type="protein sequence ID" value="MED7828850.1"/>
    <property type="molecule type" value="Genomic_DNA"/>
</dbReference>
<keyword evidence="2" id="KW-1185">Reference proteome</keyword>
<gene>
    <name evidence="1" type="ORF">VXC91_45285</name>
</gene>
<organism evidence="1 2">
    <name type="scientific">Streptomyces chiangmaiensis</name>
    <dbReference type="NCBI Taxonomy" id="766497"/>
    <lineage>
        <taxon>Bacteria</taxon>
        <taxon>Bacillati</taxon>
        <taxon>Actinomycetota</taxon>
        <taxon>Actinomycetes</taxon>
        <taxon>Kitasatosporales</taxon>
        <taxon>Streptomycetaceae</taxon>
        <taxon>Streptomyces</taxon>
    </lineage>
</organism>
<evidence type="ECO:0000313" key="2">
    <source>
        <dbReference type="Proteomes" id="UP001333996"/>
    </source>
</evidence>
<comment type="caution">
    <text evidence="1">The sequence shown here is derived from an EMBL/GenBank/DDBJ whole genome shotgun (WGS) entry which is preliminary data.</text>
</comment>
<protein>
    <submittedName>
        <fullName evidence="1">Uncharacterized protein</fullName>
    </submittedName>
</protein>
<sequence>MSGEVCVLYEREDVPALLKPSSEALLELNTPAGRDYVNNLLAPLRIRVEHPRKRG</sequence>
<dbReference type="Proteomes" id="UP001333996">
    <property type="component" value="Unassembled WGS sequence"/>
</dbReference>
<accession>A0ABU7FYA0</accession>
<name>A0ABU7FYA0_9ACTN</name>
<dbReference type="RefSeq" id="WP_329513156.1">
    <property type="nucleotide sequence ID" value="NZ_BAAAYZ010000278.1"/>
</dbReference>
<evidence type="ECO:0000313" key="1">
    <source>
        <dbReference type="EMBL" id="MED7828850.1"/>
    </source>
</evidence>
<reference evidence="1" key="1">
    <citation type="submission" date="2024-01" db="EMBL/GenBank/DDBJ databases">
        <title>First draft genome sequence data of TA4-1, the type strain of Gram-positive actinobacterium Streptomyces chiangmaiensis.</title>
        <authorList>
            <person name="Yasawong M."/>
            <person name="Nantapong N."/>
        </authorList>
    </citation>
    <scope>NUCLEOTIDE SEQUENCE</scope>
    <source>
        <strain evidence="1">TA4-1</strain>
    </source>
</reference>